<protein>
    <submittedName>
        <fullName evidence="1">Uncharacterized protein</fullName>
    </submittedName>
</protein>
<sequence length="88" mass="10025">MNTTLTQSRSLDLDRRNLALAEHDSAARLSLIDRLSLRIGFALLLRSARRIDGRRDYDAHTRAIAHAAARDLRERSAAQEQFLRSIRA</sequence>
<dbReference type="Proteomes" id="UP001317779">
    <property type="component" value="Chromosome"/>
</dbReference>
<evidence type="ECO:0000313" key="2">
    <source>
        <dbReference type="Proteomes" id="UP001317779"/>
    </source>
</evidence>
<organism evidence="1 2">
    <name type="scientific">Microbacterium terricola</name>
    <dbReference type="NCBI Taxonomy" id="344163"/>
    <lineage>
        <taxon>Bacteria</taxon>
        <taxon>Bacillati</taxon>
        <taxon>Actinomycetota</taxon>
        <taxon>Actinomycetes</taxon>
        <taxon>Micrococcales</taxon>
        <taxon>Microbacteriaceae</taxon>
        <taxon>Microbacterium</taxon>
    </lineage>
</organism>
<name>A0ABM8DZ58_9MICO</name>
<dbReference type="EMBL" id="AP027141">
    <property type="protein sequence ID" value="BDV30865.1"/>
    <property type="molecule type" value="Genomic_DNA"/>
</dbReference>
<accession>A0ABM8DZ58</accession>
<dbReference type="RefSeq" id="WP_263798559.1">
    <property type="nucleotide sequence ID" value="NZ_AP027141.1"/>
</dbReference>
<keyword evidence="2" id="KW-1185">Reference proteome</keyword>
<evidence type="ECO:0000313" key="1">
    <source>
        <dbReference type="EMBL" id="BDV30865.1"/>
    </source>
</evidence>
<reference evidence="1 2" key="1">
    <citation type="submission" date="2022-12" db="EMBL/GenBank/DDBJ databases">
        <title>Microbacterium terricola strain KV-448 chromosome, complete genome.</title>
        <authorList>
            <person name="Oshima T."/>
            <person name="Moriya T."/>
            <person name="Bessho Y."/>
        </authorList>
    </citation>
    <scope>NUCLEOTIDE SEQUENCE [LARGE SCALE GENOMIC DNA]</scope>
    <source>
        <strain evidence="1 2">KV-448</strain>
    </source>
</reference>
<gene>
    <name evidence="1" type="ORF">Microterr_15250</name>
</gene>
<proteinExistence type="predicted"/>